<evidence type="ECO:0000256" key="1">
    <source>
        <dbReference type="SAM" id="Phobius"/>
    </source>
</evidence>
<evidence type="ECO:0000313" key="3">
    <source>
        <dbReference type="Proteomes" id="UP000516305"/>
    </source>
</evidence>
<dbReference type="AlphaFoldDB" id="A0A7H0VHH4"/>
<keyword evidence="1" id="KW-0472">Membrane</keyword>
<dbReference type="KEGG" id="chyd:H4K34_04855"/>
<keyword evidence="3" id="KW-1185">Reference proteome</keyword>
<organism evidence="2 3">
    <name type="scientific">Croceimicrobium hydrocarbonivorans</name>
    <dbReference type="NCBI Taxonomy" id="2761580"/>
    <lineage>
        <taxon>Bacteria</taxon>
        <taxon>Pseudomonadati</taxon>
        <taxon>Bacteroidota</taxon>
        <taxon>Flavobacteriia</taxon>
        <taxon>Flavobacteriales</taxon>
        <taxon>Owenweeksiaceae</taxon>
        <taxon>Croceimicrobium</taxon>
    </lineage>
</organism>
<accession>A0A7H0VHH4</accession>
<dbReference type="EMBL" id="CP060139">
    <property type="protein sequence ID" value="QNR25172.1"/>
    <property type="molecule type" value="Genomic_DNA"/>
</dbReference>
<feature type="transmembrane region" description="Helical" evidence="1">
    <location>
        <begin position="7"/>
        <end position="24"/>
    </location>
</feature>
<sequence length="165" mass="18950">MKTFFRWLIKAGLLLVSIILVVFLSGDLKSGPLETFLIILGGSSLLALLFSFLELKYIPYRRKKLMRKIVRLFGAIALTDSVAKWEFGRYEIYIDISFDLKITEQAGNLELISFYIPANQLRAYQLDIPLSQKEAEFRGMKTYRIYQTNGMGLKLAIGRISKQLI</sequence>
<evidence type="ECO:0000313" key="2">
    <source>
        <dbReference type="EMBL" id="QNR25172.1"/>
    </source>
</evidence>
<dbReference type="Proteomes" id="UP000516305">
    <property type="component" value="Chromosome"/>
</dbReference>
<reference evidence="2 3" key="1">
    <citation type="submission" date="2020-08" db="EMBL/GenBank/DDBJ databases">
        <title>Croceimicrobium hydrocarbonivorans gen. nov., sp. nov., a novel marine bacterium isolated from a bacterial consortium that degrades polyethylene terephthalate.</title>
        <authorList>
            <person name="Liu R."/>
        </authorList>
    </citation>
    <scope>NUCLEOTIDE SEQUENCE [LARGE SCALE GENOMIC DNA]</scope>
    <source>
        <strain evidence="2 3">A20-9</strain>
    </source>
</reference>
<feature type="transmembrane region" description="Helical" evidence="1">
    <location>
        <begin position="36"/>
        <end position="58"/>
    </location>
</feature>
<dbReference type="RefSeq" id="WP_210759698.1">
    <property type="nucleotide sequence ID" value="NZ_CP060139.1"/>
</dbReference>
<protein>
    <submittedName>
        <fullName evidence="2">Uncharacterized protein</fullName>
    </submittedName>
</protein>
<keyword evidence="1" id="KW-1133">Transmembrane helix</keyword>
<keyword evidence="1" id="KW-0812">Transmembrane</keyword>
<proteinExistence type="predicted"/>
<name>A0A7H0VHH4_9FLAO</name>
<gene>
    <name evidence="2" type="ORF">H4K34_04855</name>
</gene>